<dbReference type="EMBL" id="VOQQ01000001">
    <property type="protein sequence ID" value="TXC65037.1"/>
    <property type="molecule type" value="Genomic_DNA"/>
</dbReference>
<sequence length="128" mass="14580">MGEWWARGKTVGNKPHEAIVIEPMPGGRWFERDADGNETMWGNVIEWAPPHRLLLAWRLGPDFTYDPKLETELEITFEPEGDGTRVTLEHRHLERLGARAREIAEKLGNGWPGVFARFTDFAAKATAQ</sequence>
<name>A0A5C6TXD1_9SPHN</name>
<dbReference type="Pfam" id="PF08327">
    <property type="entry name" value="AHSA1"/>
    <property type="match status" value="1"/>
</dbReference>
<gene>
    <name evidence="3" type="ORF">FRZ32_11465</name>
</gene>
<dbReference type="InterPro" id="IPR023393">
    <property type="entry name" value="START-like_dom_sf"/>
</dbReference>
<evidence type="ECO:0000313" key="3">
    <source>
        <dbReference type="EMBL" id="TXC65037.1"/>
    </source>
</evidence>
<keyword evidence="4" id="KW-1185">Reference proteome</keyword>
<dbReference type="AlphaFoldDB" id="A0A5C6TXD1"/>
<protein>
    <submittedName>
        <fullName evidence="3">ATPase</fullName>
    </submittedName>
</protein>
<dbReference type="Proteomes" id="UP000321249">
    <property type="component" value="Unassembled WGS sequence"/>
</dbReference>
<evidence type="ECO:0000256" key="1">
    <source>
        <dbReference type="ARBA" id="ARBA00006817"/>
    </source>
</evidence>
<dbReference type="InterPro" id="IPR013538">
    <property type="entry name" value="ASHA1/2-like_C"/>
</dbReference>
<dbReference type="SUPFAM" id="SSF55961">
    <property type="entry name" value="Bet v1-like"/>
    <property type="match status" value="1"/>
</dbReference>
<accession>A0A5C6TXD1</accession>
<evidence type="ECO:0000313" key="4">
    <source>
        <dbReference type="Proteomes" id="UP000321249"/>
    </source>
</evidence>
<comment type="caution">
    <text evidence="3">The sequence shown here is derived from an EMBL/GenBank/DDBJ whole genome shotgun (WGS) entry which is preliminary data.</text>
</comment>
<dbReference type="Gene3D" id="3.30.530.20">
    <property type="match status" value="1"/>
</dbReference>
<feature type="domain" description="Activator of Hsp90 ATPase homologue 1/2-like C-terminal" evidence="2">
    <location>
        <begin position="18"/>
        <end position="120"/>
    </location>
</feature>
<comment type="similarity">
    <text evidence="1">Belongs to the AHA1 family.</text>
</comment>
<organism evidence="3 4">
    <name type="scientific">Allosphingosinicella ginsenosidimutans</name>
    <dbReference type="NCBI Taxonomy" id="1176539"/>
    <lineage>
        <taxon>Bacteria</taxon>
        <taxon>Pseudomonadati</taxon>
        <taxon>Pseudomonadota</taxon>
        <taxon>Alphaproteobacteria</taxon>
        <taxon>Sphingomonadales</taxon>
        <taxon>Sphingomonadaceae</taxon>
        <taxon>Allosphingosinicella</taxon>
    </lineage>
</organism>
<evidence type="ECO:0000259" key="2">
    <source>
        <dbReference type="Pfam" id="PF08327"/>
    </source>
</evidence>
<proteinExistence type="inferred from homology"/>
<dbReference type="OrthoDB" id="793407at2"/>
<reference evidence="3 4" key="1">
    <citation type="journal article" date="2015" name="J. Microbiol.">
        <title>Sphingosinicella ginsenosidimutans sp. nov., with ginsenoside converting activity.</title>
        <authorList>
            <person name="Kim J.K."/>
            <person name="Kang M.S."/>
            <person name="Park S.C."/>
            <person name="Kim K.M."/>
            <person name="Choi K."/>
            <person name="Yoon M.H."/>
            <person name="Im W.T."/>
        </authorList>
    </citation>
    <scope>NUCLEOTIDE SEQUENCE [LARGE SCALE GENOMIC DNA]</scope>
    <source>
        <strain evidence="3 4">BS-11</strain>
    </source>
</reference>